<accession>A0A6A4H9S2</accession>
<evidence type="ECO:0000256" key="2">
    <source>
        <dbReference type="SAM" id="Phobius"/>
    </source>
</evidence>
<dbReference type="EMBL" id="ML769551">
    <property type="protein sequence ID" value="KAE9394368.1"/>
    <property type="molecule type" value="Genomic_DNA"/>
</dbReference>
<keyword evidence="2" id="KW-0812">Transmembrane</keyword>
<feature type="coiled-coil region" evidence="1">
    <location>
        <begin position="82"/>
        <end position="131"/>
    </location>
</feature>
<keyword evidence="1" id="KW-0175">Coiled coil</keyword>
<keyword evidence="2" id="KW-1133">Transmembrane helix</keyword>
<evidence type="ECO:0000256" key="1">
    <source>
        <dbReference type="SAM" id="Coils"/>
    </source>
</evidence>
<proteinExistence type="predicted"/>
<name>A0A6A4H9S2_9AGAR</name>
<dbReference type="Proteomes" id="UP000799118">
    <property type="component" value="Unassembled WGS sequence"/>
</dbReference>
<evidence type="ECO:0000313" key="3">
    <source>
        <dbReference type="EMBL" id="KAE9394368.1"/>
    </source>
</evidence>
<keyword evidence="4" id="KW-1185">Reference proteome</keyword>
<sequence length="136" mass="15609">MPGALPESSPKIVNAHVKHINFLSETILNYVFKTEHCDVTKPLIIGILTVTTLAIIWYWAFGLFEENMLDVSEEMKVLPKEINALRTKIDLLRQGRDEIKAKQMYTVYKEIDALQTEINLLRNEQDKMKAMMLASG</sequence>
<dbReference type="Gene3D" id="1.20.58.130">
    <property type="match status" value="1"/>
</dbReference>
<evidence type="ECO:0000313" key="4">
    <source>
        <dbReference type="Proteomes" id="UP000799118"/>
    </source>
</evidence>
<dbReference type="AlphaFoldDB" id="A0A6A4H9S2"/>
<feature type="transmembrane region" description="Helical" evidence="2">
    <location>
        <begin position="43"/>
        <end position="64"/>
    </location>
</feature>
<keyword evidence="2" id="KW-0472">Membrane</keyword>
<organism evidence="3 4">
    <name type="scientific">Gymnopus androsaceus JB14</name>
    <dbReference type="NCBI Taxonomy" id="1447944"/>
    <lineage>
        <taxon>Eukaryota</taxon>
        <taxon>Fungi</taxon>
        <taxon>Dikarya</taxon>
        <taxon>Basidiomycota</taxon>
        <taxon>Agaricomycotina</taxon>
        <taxon>Agaricomycetes</taxon>
        <taxon>Agaricomycetidae</taxon>
        <taxon>Agaricales</taxon>
        <taxon>Marasmiineae</taxon>
        <taxon>Omphalotaceae</taxon>
        <taxon>Gymnopus</taxon>
    </lineage>
</organism>
<gene>
    <name evidence="3" type="ORF">BT96DRAFT_943199</name>
</gene>
<protein>
    <submittedName>
        <fullName evidence="3">Uncharacterized protein</fullName>
    </submittedName>
</protein>
<reference evidence="3" key="1">
    <citation type="journal article" date="2019" name="Environ. Microbiol.">
        <title>Fungal ecological strategies reflected in gene transcription - a case study of two litter decomposers.</title>
        <authorList>
            <person name="Barbi F."/>
            <person name="Kohler A."/>
            <person name="Barry K."/>
            <person name="Baskaran P."/>
            <person name="Daum C."/>
            <person name="Fauchery L."/>
            <person name="Ihrmark K."/>
            <person name="Kuo A."/>
            <person name="LaButti K."/>
            <person name="Lipzen A."/>
            <person name="Morin E."/>
            <person name="Grigoriev I.V."/>
            <person name="Henrissat B."/>
            <person name="Lindahl B."/>
            <person name="Martin F."/>
        </authorList>
    </citation>
    <scope>NUCLEOTIDE SEQUENCE</scope>
    <source>
        <strain evidence="3">JB14</strain>
    </source>
</reference>